<comment type="cofactor">
    <cofactor evidence="4">
        <name>Mg(2+)</name>
        <dbReference type="ChEBI" id="CHEBI:18420"/>
    </cofactor>
</comment>
<dbReference type="PATRIC" id="fig|1581420.6.peg.1892"/>
<proteinExistence type="inferred from homology"/>
<protein>
    <recommendedName>
        <fullName evidence="4">Trehalose 6-phosphate phosphatase</fullName>
        <ecNumber evidence="4">3.1.3.12</ecNumber>
    </recommendedName>
</protein>
<comment type="similarity">
    <text evidence="2 4">Belongs to the trehalose phosphatase family.</text>
</comment>
<dbReference type="SUPFAM" id="SSF56784">
    <property type="entry name" value="HAD-like"/>
    <property type="match status" value="1"/>
</dbReference>
<dbReference type="Gene3D" id="3.30.70.1020">
    <property type="entry name" value="Trehalose-6-phosphate phosphatase related protein, domain 2"/>
    <property type="match status" value="1"/>
</dbReference>
<dbReference type="GO" id="GO:0046872">
    <property type="term" value="F:metal ion binding"/>
    <property type="evidence" value="ECO:0007669"/>
    <property type="project" value="UniProtKB-KW"/>
</dbReference>
<name>A0A0G9MWD4_9SPHN</name>
<accession>A0A0G9MWD4</accession>
<dbReference type="UniPathway" id="UPA00299"/>
<dbReference type="GO" id="GO:0004805">
    <property type="term" value="F:trehalose-phosphatase activity"/>
    <property type="evidence" value="ECO:0007669"/>
    <property type="project" value="UniProtKB-EC"/>
</dbReference>
<evidence type="ECO:0000256" key="2">
    <source>
        <dbReference type="ARBA" id="ARBA00008770"/>
    </source>
</evidence>
<dbReference type="InterPro" id="IPR023214">
    <property type="entry name" value="HAD_sf"/>
</dbReference>
<comment type="pathway">
    <text evidence="1 4">Glycan biosynthesis; trehalose biosynthesis.</text>
</comment>
<dbReference type="Pfam" id="PF02358">
    <property type="entry name" value="Trehalose_PPase"/>
    <property type="match status" value="1"/>
</dbReference>
<keyword evidence="3 4" id="KW-0378">Hydrolase</keyword>
<dbReference type="Gene3D" id="3.40.50.1000">
    <property type="entry name" value="HAD superfamily/HAD-like"/>
    <property type="match status" value="1"/>
</dbReference>
<dbReference type="PANTHER" id="PTHR43768:SF3">
    <property type="entry name" value="TREHALOSE 6-PHOSPHATE PHOSPHATASE"/>
    <property type="match status" value="1"/>
</dbReference>
<dbReference type="STRING" id="1581420.AAW00_09225"/>
<comment type="caution">
    <text evidence="5">The sequence shown here is derived from an EMBL/GenBank/DDBJ whole genome shotgun (WGS) entry which is preliminary data.</text>
</comment>
<evidence type="ECO:0000313" key="5">
    <source>
        <dbReference type="EMBL" id="KLE34874.1"/>
    </source>
</evidence>
<dbReference type="InterPro" id="IPR036412">
    <property type="entry name" value="HAD-like_sf"/>
</dbReference>
<comment type="catalytic activity">
    <reaction evidence="4">
        <text>alpha,alpha-trehalose 6-phosphate + H2O = alpha,alpha-trehalose + phosphate</text>
        <dbReference type="Rhea" id="RHEA:23420"/>
        <dbReference type="ChEBI" id="CHEBI:15377"/>
        <dbReference type="ChEBI" id="CHEBI:16551"/>
        <dbReference type="ChEBI" id="CHEBI:43474"/>
        <dbReference type="ChEBI" id="CHEBI:58429"/>
        <dbReference type="EC" id="3.1.3.12"/>
    </reaction>
</comment>
<evidence type="ECO:0000256" key="4">
    <source>
        <dbReference type="RuleBase" id="RU361117"/>
    </source>
</evidence>
<dbReference type="PANTHER" id="PTHR43768">
    <property type="entry name" value="TREHALOSE 6-PHOSPHATE PHOSPHATASE"/>
    <property type="match status" value="1"/>
</dbReference>
<dbReference type="InterPro" id="IPR006379">
    <property type="entry name" value="HAD-SF_hydro_IIB"/>
</dbReference>
<dbReference type="GO" id="GO:0005992">
    <property type="term" value="P:trehalose biosynthetic process"/>
    <property type="evidence" value="ECO:0007669"/>
    <property type="project" value="UniProtKB-UniPathway"/>
</dbReference>
<evidence type="ECO:0000256" key="3">
    <source>
        <dbReference type="ARBA" id="ARBA00022801"/>
    </source>
</evidence>
<keyword evidence="4" id="KW-0460">Magnesium</keyword>
<dbReference type="EC" id="3.1.3.12" evidence="4"/>
<evidence type="ECO:0000313" key="6">
    <source>
        <dbReference type="Proteomes" id="UP000053464"/>
    </source>
</evidence>
<dbReference type="InterPro" id="IPR044651">
    <property type="entry name" value="OTSB-like"/>
</dbReference>
<comment type="function">
    <text evidence="4">Removes the phosphate from trehalose 6-phosphate to produce free trehalose.</text>
</comment>
<gene>
    <name evidence="5" type="ORF">AAW00_09225</name>
</gene>
<dbReference type="NCBIfam" id="TIGR01484">
    <property type="entry name" value="HAD-SF-IIB"/>
    <property type="match status" value="1"/>
</dbReference>
<dbReference type="EMBL" id="LBHB01000002">
    <property type="protein sequence ID" value="KLE34874.1"/>
    <property type="molecule type" value="Genomic_DNA"/>
</dbReference>
<dbReference type="AlphaFoldDB" id="A0A0G9MWD4"/>
<reference evidence="5 6" key="1">
    <citation type="submission" date="2015-04" db="EMBL/GenBank/DDBJ databases">
        <title>The draft genome sequence of Erythrobacter luteus KA37.</title>
        <authorList>
            <person name="Zhuang L."/>
            <person name="Liu Y."/>
            <person name="Shao Z."/>
        </authorList>
    </citation>
    <scope>NUCLEOTIDE SEQUENCE [LARGE SCALE GENOMIC DNA]</scope>
    <source>
        <strain evidence="5 6">KA37</strain>
    </source>
</reference>
<keyword evidence="4" id="KW-0479">Metal-binding</keyword>
<dbReference type="Proteomes" id="UP000053464">
    <property type="component" value="Unassembled WGS sequence"/>
</dbReference>
<organism evidence="5 6">
    <name type="scientific">Aurantiacibacter luteus</name>
    <dbReference type="NCBI Taxonomy" id="1581420"/>
    <lineage>
        <taxon>Bacteria</taxon>
        <taxon>Pseudomonadati</taxon>
        <taxon>Pseudomonadota</taxon>
        <taxon>Alphaproteobacteria</taxon>
        <taxon>Sphingomonadales</taxon>
        <taxon>Erythrobacteraceae</taxon>
        <taxon>Aurantiacibacter</taxon>
    </lineage>
</organism>
<sequence>MRNFSAEHPVALFLDFDGTLVDLAPTPEGIVVSDDLADGLAKLSDRLDGRLALISGRVIADLERHCGSLTVACGGSHGAELRAATGQMLVSGEPLPAPVLQEVSNWALPRDILVEAKAYGIALHTRTRPAMEGECALYLEQVARRSGLAVKLGKRVAELIRPGADKGEAVRRFMAEMPFAGALPIFVGDDLTDEDGFEACSALGGFGVVVGDRPSQAALHRLDNPKAVREWLEL</sequence>
<keyword evidence="6" id="KW-1185">Reference proteome</keyword>
<dbReference type="InterPro" id="IPR003337">
    <property type="entry name" value="Trehalose_PPase"/>
</dbReference>
<dbReference type="NCBIfam" id="TIGR00685">
    <property type="entry name" value="T6PP"/>
    <property type="match status" value="1"/>
</dbReference>
<evidence type="ECO:0000256" key="1">
    <source>
        <dbReference type="ARBA" id="ARBA00005199"/>
    </source>
</evidence>